<dbReference type="EMBL" id="OMOQ01000001">
    <property type="protein sequence ID" value="SPH18484.1"/>
    <property type="molecule type" value="Genomic_DNA"/>
</dbReference>
<feature type="signal peptide" evidence="1">
    <location>
        <begin position="1"/>
        <end position="25"/>
    </location>
</feature>
<sequence>MLLKRFAATGVALSLAISPASPVMADAGDAIAGGLIGGIIGGVIVNEANKNKRTVVRRSTVRKSSGINSAQRQSNREVQVALNYFGYPVGSADGVIGPRSRSAISDYQMTLGYPATGQLTEYERSHLLTSYHRAVAGGPMTMQLATQNPMGMRGLLVTWRDEAMGVTSPSQMAVVPAQPEPATPAVPDTVEAMAVEPEPAPTEPAATGLPTFLGGGTTEASLASHCNRISLMTSTNGGLTTVATMTDPMTALGEQFCLVRGFAIAEGEEMAAKVPGVTPADIRTQCAGFGPAMQSQISALSLEPADKVVGDVRAFALSTGMAPAQLGATAKICLSVGYAQDDMDVAIASGLILAALGEQAYGELLGHHLSQGFGAARRSDLAFDWYDMAIGASETAGTVAFTPGQPERMQLVRKAAYTIAGRADQAELTDPVPAALPSFAVPQGQEAAAEPAAPGAANTVAFSSDQVDALPFAAKLPFLLFKN</sequence>
<dbReference type="Pfam" id="PF01471">
    <property type="entry name" value="PG_binding_1"/>
    <property type="match status" value="1"/>
</dbReference>
<feature type="domain" description="Peptidoglycan binding-like" evidence="2">
    <location>
        <begin position="76"/>
        <end position="120"/>
    </location>
</feature>
<dbReference type="AlphaFoldDB" id="A0A2R8B790"/>
<dbReference type="InterPro" id="IPR002477">
    <property type="entry name" value="Peptidoglycan-bd-like"/>
</dbReference>
<dbReference type="InterPro" id="IPR036366">
    <property type="entry name" value="PGBDSf"/>
</dbReference>
<protein>
    <recommendedName>
        <fullName evidence="2">Peptidoglycan binding-like domain-containing protein</fullName>
    </recommendedName>
</protein>
<evidence type="ECO:0000313" key="4">
    <source>
        <dbReference type="Proteomes" id="UP000244924"/>
    </source>
</evidence>
<name>A0A2R8B790_9RHOB</name>
<proteinExistence type="predicted"/>
<dbReference type="InterPro" id="IPR036365">
    <property type="entry name" value="PGBD-like_sf"/>
</dbReference>
<dbReference type="OrthoDB" id="7444491at2"/>
<keyword evidence="4" id="KW-1185">Reference proteome</keyword>
<dbReference type="Gene3D" id="1.10.101.10">
    <property type="entry name" value="PGBD-like superfamily/PGBD"/>
    <property type="match status" value="1"/>
</dbReference>
<dbReference type="SUPFAM" id="SSF47090">
    <property type="entry name" value="PGBD-like"/>
    <property type="match status" value="1"/>
</dbReference>
<feature type="chain" id="PRO_5015345001" description="Peptidoglycan binding-like domain-containing protein" evidence="1">
    <location>
        <begin position="26"/>
        <end position="483"/>
    </location>
</feature>
<keyword evidence="1" id="KW-0732">Signal</keyword>
<evidence type="ECO:0000256" key="1">
    <source>
        <dbReference type="SAM" id="SignalP"/>
    </source>
</evidence>
<evidence type="ECO:0000313" key="3">
    <source>
        <dbReference type="EMBL" id="SPH18484.1"/>
    </source>
</evidence>
<dbReference type="Proteomes" id="UP000244924">
    <property type="component" value="Unassembled WGS sequence"/>
</dbReference>
<organism evidence="3 4">
    <name type="scientific">Albidovulum aquaemixtae</name>
    <dbReference type="NCBI Taxonomy" id="1542388"/>
    <lineage>
        <taxon>Bacteria</taxon>
        <taxon>Pseudomonadati</taxon>
        <taxon>Pseudomonadota</taxon>
        <taxon>Alphaproteobacteria</taxon>
        <taxon>Rhodobacterales</taxon>
        <taxon>Paracoccaceae</taxon>
        <taxon>Albidovulum</taxon>
    </lineage>
</organism>
<accession>A0A2R8B790</accession>
<reference evidence="3 4" key="1">
    <citation type="submission" date="2018-03" db="EMBL/GenBank/DDBJ databases">
        <authorList>
            <person name="Keele B.F."/>
        </authorList>
    </citation>
    <scope>NUCLEOTIDE SEQUENCE [LARGE SCALE GENOMIC DNA]</scope>
    <source>
        <strain evidence="3 4">CECT 8626</strain>
    </source>
</reference>
<gene>
    <name evidence="3" type="ORF">DEA8626_02023</name>
</gene>
<evidence type="ECO:0000259" key="2">
    <source>
        <dbReference type="Pfam" id="PF01471"/>
    </source>
</evidence>
<dbReference type="RefSeq" id="WP_108852805.1">
    <property type="nucleotide sequence ID" value="NZ_OMOQ01000001.1"/>
</dbReference>